<proteinExistence type="predicted"/>
<feature type="region of interest" description="Disordered" evidence="3">
    <location>
        <begin position="1"/>
        <end position="34"/>
    </location>
</feature>
<gene>
    <name evidence="5" type="ORF">NSCI0253_LOCUS14025</name>
</gene>
<dbReference type="SMART" id="SM00322">
    <property type="entry name" value="KH"/>
    <property type="match status" value="3"/>
</dbReference>
<evidence type="ECO:0000313" key="5">
    <source>
        <dbReference type="EMBL" id="CAD8839677.1"/>
    </source>
</evidence>
<feature type="domain" description="K Homology" evidence="4">
    <location>
        <begin position="274"/>
        <end position="341"/>
    </location>
</feature>
<feature type="region of interest" description="Disordered" evidence="3">
    <location>
        <begin position="63"/>
        <end position="190"/>
    </location>
</feature>
<name>A0A7S1F2B6_NOCSC</name>
<organism evidence="5">
    <name type="scientific">Noctiluca scintillans</name>
    <name type="common">Sea sparkle</name>
    <name type="synonym">Red tide dinoflagellate</name>
    <dbReference type="NCBI Taxonomy" id="2966"/>
    <lineage>
        <taxon>Eukaryota</taxon>
        <taxon>Sar</taxon>
        <taxon>Alveolata</taxon>
        <taxon>Dinophyceae</taxon>
        <taxon>Noctilucales</taxon>
        <taxon>Noctilucaceae</taxon>
        <taxon>Noctiluca</taxon>
    </lineage>
</organism>
<dbReference type="SUPFAM" id="SSF54791">
    <property type="entry name" value="Eukaryotic type KH-domain (KH-domain type I)"/>
    <property type="match status" value="3"/>
</dbReference>
<dbReference type="GO" id="GO:0003723">
    <property type="term" value="F:RNA binding"/>
    <property type="evidence" value="ECO:0007669"/>
    <property type="project" value="UniProtKB-UniRule"/>
</dbReference>
<evidence type="ECO:0000256" key="1">
    <source>
        <dbReference type="ARBA" id="ARBA00022737"/>
    </source>
</evidence>
<dbReference type="PANTHER" id="PTHR10288">
    <property type="entry name" value="KH DOMAIN CONTAINING RNA BINDING PROTEIN"/>
    <property type="match status" value="1"/>
</dbReference>
<dbReference type="InterPro" id="IPR004087">
    <property type="entry name" value="KH_dom"/>
</dbReference>
<dbReference type="Pfam" id="PF00013">
    <property type="entry name" value="KH_1"/>
    <property type="match status" value="3"/>
</dbReference>
<feature type="domain" description="K Homology" evidence="4">
    <location>
        <begin position="345"/>
        <end position="412"/>
    </location>
</feature>
<sequence>MSGGGRRVGRSRSRSRRRNHEPTEPLPPWGVWGGPGCFGQAPCKGYGPMGSKDMWCGDPANFGMWGCGDFRKDRKDKDKEKRRKDRKKRSRSSSSSSSSSSSDDDDEGAASEWQKKLWAQAQQAQGWQNPGCWGMPQAPMWQGWGPQPQSMGTQSAPGWPTPVPMSQQSDDYLDSRAASSTWGPSEDRPDEPVPIFLEPAVEELVPVPKALLGKVIGKQAQTIIEIREKSGAFKVDARDQSSDPCQVKVAGTAEAVAKARELILELVESAKDRHVGSTYVEIPRSKIGMVIGLKGAQVNEIQMHTGTKIDVDFTMDPCRCYVKGPDDNVERAKQVLLTIAMQIEDDQSEYLDLPKSASGALIGVQGSRVREFQEQSGARIDVDKTGPRCRVRLSGGREQVANAKQLIMAEVENSLLGNRSVPALNMTQFSPQESMVVPAHQPAGFPATLSESIARAKAAAMAVKSGLITSCPPAPSMPVTDVWRSL</sequence>
<feature type="compositionally biased region" description="Low complexity" evidence="3">
    <location>
        <begin position="92"/>
        <end position="101"/>
    </location>
</feature>
<evidence type="ECO:0000256" key="2">
    <source>
        <dbReference type="PROSITE-ProRule" id="PRU00117"/>
    </source>
</evidence>
<dbReference type="PROSITE" id="PS50084">
    <property type="entry name" value="KH_TYPE_1"/>
    <property type="match status" value="3"/>
</dbReference>
<feature type="compositionally biased region" description="Polar residues" evidence="3">
    <location>
        <begin position="147"/>
        <end position="156"/>
    </location>
</feature>
<dbReference type="EMBL" id="HBFQ01020008">
    <property type="protein sequence ID" value="CAD8839677.1"/>
    <property type="molecule type" value="Transcribed_RNA"/>
</dbReference>
<evidence type="ECO:0000256" key="3">
    <source>
        <dbReference type="SAM" id="MobiDB-lite"/>
    </source>
</evidence>
<feature type="domain" description="K Homology" evidence="4">
    <location>
        <begin position="199"/>
        <end position="268"/>
    </location>
</feature>
<evidence type="ECO:0000259" key="4">
    <source>
        <dbReference type="SMART" id="SM00322"/>
    </source>
</evidence>
<feature type="compositionally biased region" description="Low complexity" evidence="3">
    <location>
        <begin position="116"/>
        <end position="128"/>
    </location>
</feature>
<accession>A0A7S1F2B6</accession>
<feature type="compositionally biased region" description="Basic and acidic residues" evidence="3">
    <location>
        <begin position="69"/>
        <end position="79"/>
    </location>
</feature>
<keyword evidence="1" id="KW-0677">Repeat</keyword>
<dbReference type="InterPro" id="IPR004088">
    <property type="entry name" value="KH_dom_type_1"/>
</dbReference>
<feature type="compositionally biased region" description="Basic residues" evidence="3">
    <location>
        <begin position="80"/>
        <end position="91"/>
    </location>
</feature>
<dbReference type="CDD" id="cd00105">
    <property type="entry name" value="KH-I"/>
    <property type="match status" value="3"/>
</dbReference>
<dbReference type="InterPro" id="IPR036612">
    <property type="entry name" value="KH_dom_type_1_sf"/>
</dbReference>
<reference evidence="5" key="1">
    <citation type="submission" date="2021-01" db="EMBL/GenBank/DDBJ databases">
        <authorList>
            <person name="Corre E."/>
            <person name="Pelletier E."/>
            <person name="Niang G."/>
            <person name="Scheremetjew M."/>
            <person name="Finn R."/>
            <person name="Kale V."/>
            <person name="Holt S."/>
            <person name="Cochrane G."/>
            <person name="Meng A."/>
            <person name="Brown T."/>
            <person name="Cohen L."/>
        </authorList>
    </citation>
    <scope>NUCLEOTIDE SEQUENCE</scope>
</reference>
<dbReference type="AlphaFoldDB" id="A0A7S1F2B6"/>
<keyword evidence="2" id="KW-0694">RNA-binding</keyword>
<feature type="compositionally biased region" description="Basic residues" evidence="3">
    <location>
        <begin position="7"/>
        <end position="19"/>
    </location>
</feature>
<dbReference type="Gene3D" id="3.30.1370.10">
    <property type="entry name" value="K Homology domain, type 1"/>
    <property type="match status" value="3"/>
</dbReference>
<protein>
    <recommendedName>
        <fullName evidence="4">K Homology domain-containing protein</fullName>
    </recommendedName>
</protein>